<keyword evidence="1" id="KW-0812">Transmembrane</keyword>
<feature type="transmembrane region" description="Helical" evidence="1">
    <location>
        <begin position="117"/>
        <end position="136"/>
    </location>
</feature>
<protein>
    <recommendedName>
        <fullName evidence="4">Integral membrane protein</fullName>
    </recommendedName>
</protein>
<comment type="caution">
    <text evidence="2">The sequence shown here is derived from an EMBL/GenBank/DDBJ whole genome shotgun (WGS) entry which is preliminary data.</text>
</comment>
<feature type="transmembrane region" description="Helical" evidence="1">
    <location>
        <begin position="92"/>
        <end position="111"/>
    </location>
</feature>
<proteinExistence type="predicted"/>
<dbReference type="RefSeq" id="WP_194413628.1">
    <property type="nucleotide sequence ID" value="NZ_BAABKZ010000001.1"/>
</dbReference>
<dbReference type="EMBL" id="BAABKZ010000001">
    <property type="protein sequence ID" value="GAA5091563.1"/>
    <property type="molecule type" value="Genomic_DNA"/>
</dbReference>
<accession>A0ABP9MBI2</accession>
<evidence type="ECO:0000313" key="3">
    <source>
        <dbReference type="Proteomes" id="UP001501407"/>
    </source>
</evidence>
<feature type="transmembrane region" description="Helical" evidence="1">
    <location>
        <begin position="21"/>
        <end position="43"/>
    </location>
</feature>
<keyword evidence="3" id="KW-1185">Reference proteome</keyword>
<keyword evidence="1" id="KW-0472">Membrane</keyword>
<feature type="transmembrane region" description="Helical" evidence="1">
    <location>
        <begin position="49"/>
        <end position="71"/>
    </location>
</feature>
<reference evidence="3" key="1">
    <citation type="journal article" date="2019" name="Int. J. Syst. Evol. Microbiol.">
        <title>The Global Catalogue of Microorganisms (GCM) 10K type strain sequencing project: providing services to taxonomists for standard genome sequencing and annotation.</title>
        <authorList>
            <consortium name="The Broad Institute Genomics Platform"/>
            <consortium name="The Broad Institute Genome Sequencing Center for Infectious Disease"/>
            <person name="Wu L."/>
            <person name="Ma J."/>
        </authorList>
    </citation>
    <scope>NUCLEOTIDE SEQUENCE [LARGE SCALE GENOMIC DNA]</scope>
    <source>
        <strain evidence="3">JCM 18959</strain>
    </source>
</reference>
<gene>
    <name evidence="2" type="ORF">GCM10025760_19060</name>
</gene>
<organism evidence="2 3">
    <name type="scientific">Microbacterium yannicii</name>
    <dbReference type="NCBI Taxonomy" id="671622"/>
    <lineage>
        <taxon>Bacteria</taxon>
        <taxon>Bacillati</taxon>
        <taxon>Actinomycetota</taxon>
        <taxon>Actinomycetes</taxon>
        <taxon>Micrococcales</taxon>
        <taxon>Microbacteriaceae</taxon>
        <taxon>Microbacterium</taxon>
    </lineage>
</organism>
<keyword evidence="1" id="KW-1133">Transmembrane helix</keyword>
<sequence length="169" mass="17485">MTDDQLHITPRVGRILMSEEAIYGLILVSGMIVVSASSSGAAVDAAITVAVTVIVFFAAHVFAGTLGRLAATDGRAGLRASLRASTHQSSGMLLASLPPLVILVLGATRVIDDSTAMWAALIVNTVLLGALGWIAVARWSTHWVPRILAALTTAAFGGALIALKAIIHH</sequence>
<evidence type="ECO:0000256" key="1">
    <source>
        <dbReference type="SAM" id="Phobius"/>
    </source>
</evidence>
<evidence type="ECO:0000313" key="2">
    <source>
        <dbReference type="EMBL" id="GAA5091563.1"/>
    </source>
</evidence>
<feature type="transmembrane region" description="Helical" evidence="1">
    <location>
        <begin position="148"/>
        <end position="167"/>
    </location>
</feature>
<dbReference type="Proteomes" id="UP001501407">
    <property type="component" value="Unassembled WGS sequence"/>
</dbReference>
<evidence type="ECO:0008006" key="4">
    <source>
        <dbReference type="Google" id="ProtNLM"/>
    </source>
</evidence>
<name>A0ABP9MBI2_9MICO</name>